<evidence type="ECO:0000313" key="2">
    <source>
        <dbReference type="EMBL" id="KAB2629651.1"/>
    </source>
</evidence>
<dbReference type="EMBL" id="SMOL01000148">
    <property type="protein sequence ID" value="KAB2629651.1"/>
    <property type="molecule type" value="Genomic_DNA"/>
</dbReference>
<accession>A0A5N5HTT0</accession>
<reference evidence="2 3" key="1">
    <citation type="submission" date="2019-09" db="EMBL/GenBank/DDBJ databases">
        <authorList>
            <person name="Ou C."/>
        </authorList>
    </citation>
    <scope>NUCLEOTIDE SEQUENCE [LARGE SCALE GENOMIC DNA]</scope>
    <source>
        <strain evidence="2">S2</strain>
        <tissue evidence="2">Leaf</tissue>
    </source>
</reference>
<gene>
    <name evidence="2" type="ORF">D8674_034446</name>
</gene>
<evidence type="ECO:0000313" key="3">
    <source>
        <dbReference type="Proteomes" id="UP000327157"/>
    </source>
</evidence>
<evidence type="ECO:0000256" key="1">
    <source>
        <dbReference type="SAM" id="MobiDB-lite"/>
    </source>
</evidence>
<dbReference type="Proteomes" id="UP000327157">
    <property type="component" value="Chromosome 8"/>
</dbReference>
<organism evidence="2 3">
    <name type="scientific">Pyrus ussuriensis x Pyrus communis</name>
    <dbReference type="NCBI Taxonomy" id="2448454"/>
    <lineage>
        <taxon>Eukaryota</taxon>
        <taxon>Viridiplantae</taxon>
        <taxon>Streptophyta</taxon>
        <taxon>Embryophyta</taxon>
        <taxon>Tracheophyta</taxon>
        <taxon>Spermatophyta</taxon>
        <taxon>Magnoliopsida</taxon>
        <taxon>eudicotyledons</taxon>
        <taxon>Gunneridae</taxon>
        <taxon>Pentapetalae</taxon>
        <taxon>rosids</taxon>
        <taxon>fabids</taxon>
        <taxon>Rosales</taxon>
        <taxon>Rosaceae</taxon>
        <taxon>Amygdaloideae</taxon>
        <taxon>Maleae</taxon>
        <taxon>Pyrus</taxon>
    </lineage>
</organism>
<keyword evidence="2" id="KW-0347">Helicase</keyword>
<dbReference type="InterPro" id="IPR027417">
    <property type="entry name" value="P-loop_NTPase"/>
</dbReference>
<keyword evidence="3" id="KW-1185">Reference proteome</keyword>
<sequence>MFECAHEIWNEAQECSNVRMKHKKLEVESENVKREVLAPQKNESRQDDLDKTILCHFDEVHVRSYNKDMLMGMLLRVSIARREEYENQQKWMLSGKTVRPGDQIFPLKLVLTSAMSRVEDFVRKLFGNPPILEVQTRQFKCETDDDELGGYSYDSDTKSELGNYGDEDDDGDALCQDTDDLESCSNQSNCGVGKIGALLALPL</sequence>
<keyword evidence="2" id="KW-0067">ATP-binding</keyword>
<protein>
    <submittedName>
        <fullName evidence="2">ATP-dependent RNA helicase DHX37</fullName>
    </submittedName>
</protein>
<reference evidence="2 3" key="3">
    <citation type="submission" date="2019-11" db="EMBL/GenBank/DDBJ databases">
        <title>A de novo genome assembly of a pear dwarfing rootstock.</title>
        <authorList>
            <person name="Wang F."/>
            <person name="Wang J."/>
            <person name="Li S."/>
            <person name="Zhang Y."/>
            <person name="Fang M."/>
            <person name="Ma L."/>
            <person name="Zhao Y."/>
            <person name="Jiang S."/>
        </authorList>
    </citation>
    <scope>NUCLEOTIDE SEQUENCE [LARGE SCALE GENOMIC DNA]</scope>
    <source>
        <strain evidence="2">S2</strain>
        <tissue evidence="2">Leaf</tissue>
    </source>
</reference>
<reference evidence="3" key="2">
    <citation type="submission" date="2019-10" db="EMBL/GenBank/DDBJ databases">
        <title>A de novo genome assembly of a pear dwarfing rootstock.</title>
        <authorList>
            <person name="Wang F."/>
            <person name="Wang J."/>
            <person name="Li S."/>
            <person name="Zhang Y."/>
            <person name="Fang M."/>
            <person name="Ma L."/>
            <person name="Zhao Y."/>
            <person name="Jiang S."/>
        </authorList>
    </citation>
    <scope>NUCLEOTIDE SEQUENCE [LARGE SCALE GENOMIC DNA]</scope>
</reference>
<keyword evidence="2" id="KW-0378">Hydrolase</keyword>
<dbReference type="GO" id="GO:0004386">
    <property type="term" value="F:helicase activity"/>
    <property type="evidence" value="ECO:0007669"/>
    <property type="project" value="UniProtKB-KW"/>
</dbReference>
<name>A0A5N5HTT0_9ROSA</name>
<feature type="region of interest" description="Disordered" evidence="1">
    <location>
        <begin position="145"/>
        <end position="174"/>
    </location>
</feature>
<dbReference type="AlphaFoldDB" id="A0A5N5HTT0"/>
<feature type="compositionally biased region" description="Acidic residues" evidence="1">
    <location>
        <begin position="165"/>
        <end position="174"/>
    </location>
</feature>
<proteinExistence type="predicted"/>
<keyword evidence="2" id="KW-0547">Nucleotide-binding</keyword>
<dbReference type="Gene3D" id="3.40.50.300">
    <property type="entry name" value="P-loop containing nucleotide triphosphate hydrolases"/>
    <property type="match status" value="1"/>
</dbReference>
<comment type="caution">
    <text evidence="2">The sequence shown here is derived from an EMBL/GenBank/DDBJ whole genome shotgun (WGS) entry which is preliminary data.</text>
</comment>